<dbReference type="CDD" id="cd21117">
    <property type="entry name" value="Twitch_MoaA"/>
    <property type="match status" value="1"/>
</dbReference>
<feature type="binding site" evidence="12">
    <location>
        <position position="28"/>
    </location>
    <ligand>
        <name>[4Fe-4S] cluster</name>
        <dbReference type="ChEBI" id="CHEBI:49883"/>
        <label>1</label>
        <note>4Fe-4S-S-AdoMet</note>
    </ligand>
</feature>
<evidence type="ECO:0000256" key="7">
    <source>
        <dbReference type="ARBA" id="ARBA00023014"/>
    </source>
</evidence>
<feature type="binding site" evidence="12">
    <location>
        <position position="63"/>
    </location>
    <ligand>
        <name>GTP</name>
        <dbReference type="ChEBI" id="CHEBI:37565"/>
    </ligand>
</feature>
<dbReference type="SFLD" id="SFLDS00029">
    <property type="entry name" value="Radical_SAM"/>
    <property type="match status" value="1"/>
</dbReference>
<dbReference type="InterPro" id="IPR007197">
    <property type="entry name" value="rSAM"/>
</dbReference>
<reference evidence="14 15" key="1">
    <citation type="submission" date="2018-04" db="EMBL/GenBank/DDBJ databases">
        <title>Genomic Encyclopedia of Type Strains, Phase IV (KMG-IV): sequencing the most valuable type-strain genomes for metagenomic binning, comparative biology and taxonomic classification.</title>
        <authorList>
            <person name="Goeker M."/>
        </authorList>
    </citation>
    <scope>NUCLEOTIDE SEQUENCE [LARGE SCALE GENOMIC DNA]</scope>
    <source>
        <strain evidence="14 15">DSM 104150</strain>
    </source>
</reference>
<keyword evidence="8 12" id="KW-0342">GTP-binding</keyword>
<feature type="binding site" evidence="12">
    <location>
        <position position="155"/>
    </location>
    <ligand>
        <name>GTP</name>
        <dbReference type="ChEBI" id="CHEBI:37565"/>
    </ligand>
</feature>
<comment type="subunit">
    <text evidence="12">Monomer and homodimer.</text>
</comment>
<comment type="catalytic activity">
    <reaction evidence="11 12">
        <text>GTP + AH2 + S-adenosyl-L-methionine = (8S)-3',8-cyclo-7,8-dihydroguanosine 5'-triphosphate + 5'-deoxyadenosine + L-methionine + A + H(+)</text>
        <dbReference type="Rhea" id="RHEA:49576"/>
        <dbReference type="ChEBI" id="CHEBI:13193"/>
        <dbReference type="ChEBI" id="CHEBI:15378"/>
        <dbReference type="ChEBI" id="CHEBI:17319"/>
        <dbReference type="ChEBI" id="CHEBI:17499"/>
        <dbReference type="ChEBI" id="CHEBI:37565"/>
        <dbReference type="ChEBI" id="CHEBI:57844"/>
        <dbReference type="ChEBI" id="CHEBI:59789"/>
        <dbReference type="ChEBI" id="CHEBI:131766"/>
        <dbReference type="EC" id="4.1.99.22"/>
    </reaction>
</comment>
<keyword evidence="7 12" id="KW-0411">Iron-sulfur</keyword>
<dbReference type="SFLD" id="SFLDG01386">
    <property type="entry name" value="main_SPASM_domain-containing"/>
    <property type="match status" value="1"/>
</dbReference>
<accession>A0A318E3M1</accession>
<dbReference type="GO" id="GO:0061798">
    <property type="term" value="F:GTP 3',8'-cyclase activity"/>
    <property type="evidence" value="ECO:0007669"/>
    <property type="project" value="UniProtKB-UniRule"/>
</dbReference>
<dbReference type="GO" id="GO:0046872">
    <property type="term" value="F:metal ion binding"/>
    <property type="evidence" value="ECO:0007669"/>
    <property type="project" value="UniProtKB-KW"/>
</dbReference>
<dbReference type="PROSITE" id="PS51918">
    <property type="entry name" value="RADICAL_SAM"/>
    <property type="match status" value="1"/>
</dbReference>
<feature type="binding site" evidence="12">
    <location>
        <position position="189"/>
    </location>
    <ligand>
        <name>S-adenosyl-L-methionine</name>
        <dbReference type="ChEBI" id="CHEBI:59789"/>
    </ligand>
</feature>
<sequence>MLSDQHGRVKRKLRLSLTDRCNFRCSYCMPTHPVWLPKATLLTRAELLRLSRLAVAHGITNIRLTGGEPLLRADVLDIVHDLQSLRDEGLERLSMTSNAERLGMFARPLRDAGLDDLNISLDAVDADVFKALTGRGIAPVMAGIDAARAAGLPVKLNTVLIRGRNEHQILPLTEWALARGLALRFIEYMPLDQPGRWQREDVVTEADILATLRTRHTVEALPRGSEPATRYRIDGQDRVGVIATVSNPFCGTCDRIRLTATGELFTCLFAKTGTPLGARMRAGDDDAALTEILRNAVWHKQAGYAAQPGPVERPVLMYGIGG</sequence>
<dbReference type="Pfam" id="PF04055">
    <property type="entry name" value="Radical_SAM"/>
    <property type="match status" value="1"/>
</dbReference>
<feature type="binding site" evidence="12">
    <location>
        <position position="21"/>
    </location>
    <ligand>
        <name>[4Fe-4S] cluster</name>
        <dbReference type="ChEBI" id="CHEBI:49883"/>
        <label>1</label>
        <note>4Fe-4S-S-AdoMet</note>
    </ligand>
</feature>
<dbReference type="PANTHER" id="PTHR22960">
    <property type="entry name" value="MOLYBDOPTERIN COFACTOR SYNTHESIS PROTEIN A"/>
    <property type="match status" value="1"/>
</dbReference>
<evidence type="ECO:0000256" key="3">
    <source>
        <dbReference type="ARBA" id="ARBA00022691"/>
    </source>
</evidence>
<keyword evidence="9 12" id="KW-0501">Molybdenum cofactor biosynthesis</keyword>
<evidence type="ECO:0000256" key="8">
    <source>
        <dbReference type="ARBA" id="ARBA00023134"/>
    </source>
</evidence>
<dbReference type="InterPro" id="IPR010505">
    <property type="entry name" value="MoaA_twitch"/>
</dbReference>
<feature type="binding site" evidence="12">
    <location>
        <position position="253"/>
    </location>
    <ligand>
        <name>[4Fe-4S] cluster</name>
        <dbReference type="ChEBI" id="CHEBI:49883"/>
        <label>2</label>
        <note>4Fe-4S-substrate</note>
    </ligand>
</feature>
<comment type="pathway">
    <text evidence="12">Cofactor biosynthesis; molybdopterin biosynthesis.</text>
</comment>
<dbReference type="RefSeq" id="WP_110266108.1">
    <property type="nucleotide sequence ID" value="NZ_JBHSCS010000019.1"/>
</dbReference>
<feature type="binding site" evidence="12">
    <location>
        <position position="25"/>
    </location>
    <ligand>
        <name>[4Fe-4S] cluster</name>
        <dbReference type="ChEBI" id="CHEBI:49883"/>
        <label>1</label>
        <note>4Fe-4S-S-AdoMet</note>
    </ligand>
</feature>
<dbReference type="EC" id="4.1.99.22" evidence="1 12"/>
<dbReference type="GO" id="GO:1904047">
    <property type="term" value="F:S-adenosyl-L-methionine binding"/>
    <property type="evidence" value="ECO:0007669"/>
    <property type="project" value="UniProtKB-UniRule"/>
</dbReference>
<dbReference type="SFLD" id="SFLDG01383">
    <property type="entry name" value="cyclic_pyranopterin_phosphate"/>
    <property type="match status" value="1"/>
</dbReference>
<dbReference type="InterPro" id="IPR058240">
    <property type="entry name" value="rSAM_sf"/>
</dbReference>
<keyword evidence="2 12" id="KW-0004">4Fe-4S</keyword>
<comment type="cofactor">
    <cofactor evidence="12">
        <name>[4Fe-4S] cluster</name>
        <dbReference type="ChEBI" id="CHEBI:49883"/>
    </cofactor>
    <text evidence="12">Binds 2 [4Fe-4S] clusters. Binds 1 [4Fe-4S] cluster coordinated with 3 cysteines and an exchangeable S-adenosyl-L-methionine and 1 [4Fe-4S] cluster coordinated with 3 cysteines and the GTP-derived substrate.</text>
</comment>
<organism evidence="14 15">
    <name type="scientific">Sinimarinibacterium flocculans</name>
    <dbReference type="NCBI Taxonomy" id="985250"/>
    <lineage>
        <taxon>Bacteria</taxon>
        <taxon>Pseudomonadati</taxon>
        <taxon>Pseudomonadota</taxon>
        <taxon>Gammaproteobacteria</taxon>
        <taxon>Nevskiales</taxon>
        <taxon>Nevskiaceae</taxon>
        <taxon>Sinimarinibacterium</taxon>
    </lineage>
</organism>
<dbReference type="SFLD" id="SFLDG01067">
    <property type="entry name" value="SPASM/twitch_domain_containing"/>
    <property type="match status" value="1"/>
</dbReference>
<dbReference type="CDD" id="cd01335">
    <property type="entry name" value="Radical_SAM"/>
    <property type="match status" value="1"/>
</dbReference>
<keyword evidence="3 12" id="KW-0949">S-adenosyl-L-methionine</keyword>
<evidence type="ECO:0000256" key="5">
    <source>
        <dbReference type="ARBA" id="ARBA00022741"/>
    </source>
</evidence>
<dbReference type="EMBL" id="QICN01000009">
    <property type="protein sequence ID" value="PXV65722.1"/>
    <property type="molecule type" value="Genomic_DNA"/>
</dbReference>
<dbReference type="AlphaFoldDB" id="A0A318E3M1"/>
<keyword evidence="15" id="KW-1185">Reference proteome</keyword>
<comment type="function">
    <text evidence="12">Catalyzes the cyclization of GTP to (8S)-3',8-cyclo-7,8-dihydroguanosine 5'-triphosphate.</text>
</comment>
<dbReference type="InterPro" id="IPR013785">
    <property type="entry name" value="Aldolase_TIM"/>
</dbReference>
<dbReference type="InterPro" id="IPR040064">
    <property type="entry name" value="MoaA-like"/>
</dbReference>
<evidence type="ECO:0000256" key="6">
    <source>
        <dbReference type="ARBA" id="ARBA00023004"/>
    </source>
</evidence>
<evidence type="ECO:0000256" key="9">
    <source>
        <dbReference type="ARBA" id="ARBA00023150"/>
    </source>
</evidence>
<dbReference type="Gene3D" id="3.20.20.70">
    <property type="entry name" value="Aldolase class I"/>
    <property type="match status" value="1"/>
</dbReference>
<dbReference type="InterPro" id="IPR013483">
    <property type="entry name" value="MoaA"/>
</dbReference>
<dbReference type="InterPro" id="IPR000385">
    <property type="entry name" value="MoaA_NifB_PqqE_Fe-S-bd_CS"/>
</dbReference>
<evidence type="ECO:0000313" key="15">
    <source>
        <dbReference type="Proteomes" id="UP000248330"/>
    </source>
</evidence>
<feature type="binding site" evidence="12">
    <location>
        <position position="120"/>
    </location>
    <ligand>
        <name>S-adenosyl-L-methionine</name>
        <dbReference type="ChEBI" id="CHEBI:59789"/>
    </ligand>
</feature>
<keyword evidence="5 12" id="KW-0547">Nucleotide-binding</keyword>
<evidence type="ECO:0000256" key="11">
    <source>
        <dbReference type="ARBA" id="ARBA00048697"/>
    </source>
</evidence>
<evidence type="ECO:0000259" key="13">
    <source>
        <dbReference type="PROSITE" id="PS51918"/>
    </source>
</evidence>
<dbReference type="HAMAP" id="MF_01225_B">
    <property type="entry name" value="MoaA_B"/>
    <property type="match status" value="1"/>
</dbReference>
<dbReference type="Proteomes" id="UP000248330">
    <property type="component" value="Unassembled WGS sequence"/>
</dbReference>
<dbReference type="GO" id="GO:0061799">
    <property type="term" value="F:cyclic pyranopterin monophosphate synthase activity"/>
    <property type="evidence" value="ECO:0007669"/>
    <property type="project" value="TreeGrafter"/>
</dbReference>
<evidence type="ECO:0000313" key="14">
    <source>
        <dbReference type="EMBL" id="PXV65722.1"/>
    </source>
</evidence>
<proteinExistence type="inferred from homology"/>
<feature type="binding site" evidence="12">
    <location>
        <position position="27"/>
    </location>
    <ligand>
        <name>S-adenosyl-L-methionine</name>
        <dbReference type="ChEBI" id="CHEBI:59789"/>
    </ligand>
</feature>
<feature type="binding site" evidence="12">
    <location>
        <position position="96"/>
    </location>
    <ligand>
        <name>GTP</name>
        <dbReference type="ChEBI" id="CHEBI:37565"/>
    </ligand>
</feature>
<dbReference type="PANTHER" id="PTHR22960:SF0">
    <property type="entry name" value="MOLYBDENUM COFACTOR BIOSYNTHESIS PROTEIN 1"/>
    <property type="match status" value="1"/>
</dbReference>
<evidence type="ECO:0000256" key="4">
    <source>
        <dbReference type="ARBA" id="ARBA00022723"/>
    </source>
</evidence>
<feature type="binding site" evidence="12">
    <location>
        <position position="250"/>
    </location>
    <ligand>
        <name>[4Fe-4S] cluster</name>
        <dbReference type="ChEBI" id="CHEBI:49883"/>
        <label>2</label>
        <note>4Fe-4S-substrate</note>
    </ligand>
</feature>
<dbReference type="SMART" id="SM00729">
    <property type="entry name" value="Elp3"/>
    <property type="match status" value="1"/>
</dbReference>
<dbReference type="GO" id="GO:0051539">
    <property type="term" value="F:4 iron, 4 sulfur cluster binding"/>
    <property type="evidence" value="ECO:0007669"/>
    <property type="project" value="UniProtKB-UniRule"/>
</dbReference>
<gene>
    <name evidence="12" type="primary">moaA</name>
    <name evidence="14" type="ORF">C8D93_109101</name>
</gene>
<evidence type="ECO:0000256" key="10">
    <source>
        <dbReference type="ARBA" id="ARBA00023239"/>
    </source>
</evidence>
<feature type="binding site" evidence="12">
    <location>
        <position position="14"/>
    </location>
    <ligand>
        <name>GTP</name>
        <dbReference type="ChEBI" id="CHEBI:37565"/>
    </ligand>
</feature>
<comment type="similarity">
    <text evidence="12">Belongs to the radical SAM superfamily. MoaA family.</text>
</comment>
<feature type="binding site" evidence="12">
    <location>
        <position position="267"/>
    </location>
    <ligand>
        <name>[4Fe-4S] cluster</name>
        <dbReference type="ChEBI" id="CHEBI:49883"/>
        <label>2</label>
        <note>4Fe-4S-substrate</note>
    </ligand>
</feature>
<comment type="caution">
    <text evidence="14">The sequence shown here is derived from an EMBL/GenBank/DDBJ whole genome shotgun (WGS) entry which is preliminary data.</text>
</comment>
<name>A0A318E3M1_9GAMM</name>
<keyword evidence="4 12" id="KW-0479">Metal-binding</keyword>
<keyword evidence="6 12" id="KW-0408">Iron</keyword>
<dbReference type="UniPathway" id="UPA00344"/>
<dbReference type="PROSITE" id="PS01305">
    <property type="entry name" value="MOAA_NIFB_PQQE"/>
    <property type="match status" value="1"/>
</dbReference>
<dbReference type="SUPFAM" id="SSF102114">
    <property type="entry name" value="Radical SAM enzymes"/>
    <property type="match status" value="1"/>
</dbReference>
<feature type="binding site" evidence="12">
    <location>
        <position position="67"/>
    </location>
    <ligand>
        <name>S-adenosyl-L-methionine</name>
        <dbReference type="ChEBI" id="CHEBI:59789"/>
    </ligand>
</feature>
<evidence type="ECO:0000256" key="12">
    <source>
        <dbReference type="HAMAP-Rule" id="MF_01225"/>
    </source>
</evidence>
<dbReference type="Pfam" id="PF06463">
    <property type="entry name" value="Mob_synth_C"/>
    <property type="match status" value="1"/>
</dbReference>
<feature type="binding site" evidence="12">
    <location>
        <begin position="255"/>
        <end position="257"/>
    </location>
    <ligand>
        <name>GTP</name>
        <dbReference type="ChEBI" id="CHEBI:37565"/>
    </ligand>
</feature>
<dbReference type="GO" id="GO:0005525">
    <property type="term" value="F:GTP binding"/>
    <property type="evidence" value="ECO:0007669"/>
    <property type="project" value="UniProtKB-UniRule"/>
</dbReference>
<evidence type="ECO:0000256" key="2">
    <source>
        <dbReference type="ARBA" id="ARBA00022485"/>
    </source>
</evidence>
<dbReference type="OrthoDB" id="9763993at2"/>
<dbReference type="InterPro" id="IPR050105">
    <property type="entry name" value="MoCo_biosynth_MoaA/MoaC"/>
</dbReference>
<evidence type="ECO:0000256" key="1">
    <source>
        <dbReference type="ARBA" id="ARBA00012167"/>
    </source>
</evidence>
<dbReference type="NCBIfam" id="TIGR02666">
    <property type="entry name" value="moaA"/>
    <property type="match status" value="1"/>
</dbReference>
<feature type="domain" description="Radical SAM core" evidence="13">
    <location>
        <begin position="5"/>
        <end position="219"/>
    </location>
</feature>
<keyword evidence="10 12" id="KW-0456">Lyase</keyword>
<dbReference type="InterPro" id="IPR006638">
    <property type="entry name" value="Elp3/MiaA/NifB-like_rSAM"/>
</dbReference>
<protein>
    <recommendedName>
        <fullName evidence="1 12">GTP 3',8-cyclase</fullName>
        <ecNumber evidence="1 12">4.1.99.22</ecNumber>
    </recommendedName>
    <alternativeName>
        <fullName evidence="12">Molybdenum cofactor biosynthesis protein A</fullName>
    </alternativeName>
</protein>
<dbReference type="GO" id="GO:0006777">
    <property type="term" value="P:Mo-molybdopterin cofactor biosynthetic process"/>
    <property type="evidence" value="ECO:0007669"/>
    <property type="project" value="UniProtKB-UniRule"/>
</dbReference>